<proteinExistence type="predicted"/>
<sequence length="102" mass="11681">MFSKCNVEIPSQKTHISRCIRVHSFNWLPSYERDNSQRPSLSRWVRRRSQEQPVPDKNPWLAVNTSLESLLKCPLKHPAPMGIASSCLRNTGLGWFATYAVA</sequence>
<gene>
    <name evidence="2" type="ORF">RF11_06020</name>
</gene>
<name>A0A0C2J1F3_THEKT</name>
<keyword evidence="3" id="KW-1185">Reference proteome</keyword>
<comment type="caution">
    <text evidence="2">The sequence shown here is derived from an EMBL/GenBank/DDBJ whole genome shotgun (WGS) entry which is preliminary data.</text>
</comment>
<dbReference type="AlphaFoldDB" id="A0A0C2J1F3"/>
<evidence type="ECO:0000313" key="2">
    <source>
        <dbReference type="EMBL" id="KII71624.1"/>
    </source>
</evidence>
<protein>
    <submittedName>
        <fullName evidence="2">Uncharacterized protein</fullName>
    </submittedName>
</protein>
<reference evidence="2 3" key="1">
    <citation type="journal article" date="2014" name="Genome Biol. Evol.">
        <title>The genome of the myxosporean Thelohanellus kitauei shows adaptations to nutrient acquisition within its fish host.</title>
        <authorList>
            <person name="Yang Y."/>
            <person name="Xiong J."/>
            <person name="Zhou Z."/>
            <person name="Huo F."/>
            <person name="Miao W."/>
            <person name="Ran C."/>
            <person name="Liu Y."/>
            <person name="Zhang J."/>
            <person name="Feng J."/>
            <person name="Wang M."/>
            <person name="Wang M."/>
            <person name="Wang L."/>
            <person name="Yao B."/>
        </authorList>
    </citation>
    <scope>NUCLEOTIDE SEQUENCE [LARGE SCALE GENOMIC DNA]</scope>
    <source>
        <strain evidence="2">Wuqing</strain>
    </source>
</reference>
<evidence type="ECO:0000256" key="1">
    <source>
        <dbReference type="SAM" id="MobiDB-lite"/>
    </source>
</evidence>
<evidence type="ECO:0000313" key="3">
    <source>
        <dbReference type="Proteomes" id="UP000031668"/>
    </source>
</evidence>
<accession>A0A0C2J1F3</accession>
<feature type="region of interest" description="Disordered" evidence="1">
    <location>
        <begin position="31"/>
        <end position="57"/>
    </location>
</feature>
<dbReference type="EMBL" id="JWZT01001690">
    <property type="protein sequence ID" value="KII71624.1"/>
    <property type="molecule type" value="Genomic_DNA"/>
</dbReference>
<organism evidence="2 3">
    <name type="scientific">Thelohanellus kitauei</name>
    <name type="common">Myxosporean</name>
    <dbReference type="NCBI Taxonomy" id="669202"/>
    <lineage>
        <taxon>Eukaryota</taxon>
        <taxon>Metazoa</taxon>
        <taxon>Cnidaria</taxon>
        <taxon>Myxozoa</taxon>
        <taxon>Myxosporea</taxon>
        <taxon>Bivalvulida</taxon>
        <taxon>Platysporina</taxon>
        <taxon>Myxobolidae</taxon>
        <taxon>Thelohanellus</taxon>
    </lineage>
</organism>
<dbReference type="Proteomes" id="UP000031668">
    <property type="component" value="Unassembled WGS sequence"/>
</dbReference>